<reference evidence="1 2" key="1">
    <citation type="submission" date="2017-11" db="EMBL/GenBank/DDBJ databases">
        <title>Draft Genome Sequence of Sporolactobacillus inulinus NBRC 111894 Isolated from Koso, a Japanese Sugar-Vegetable Fermented Beverage.</title>
        <authorList>
            <person name="Chiou T.Y."/>
            <person name="Oshima K."/>
            <person name="Suda W."/>
            <person name="Hattori M."/>
            <person name="Takahashi T."/>
        </authorList>
    </citation>
    <scope>NUCLEOTIDE SEQUENCE [LARGE SCALE GENOMIC DNA]</scope>
    <source>
        <strain evidence="1 2">NBRC111894</strain>
    </source>
</reference>
<sequence>MTGQFLSIPGSEAWTEVKPLQAGWSHDRKYVVTADDQTFLLRVFSWRILRTEKTRI</sequence>
<name>A0A4Y1ZCB8_9BACL</name>
<organism evidence="1 2">
    <name type="scientific">Sporolactobacillus inulinus</name>
    <dbReference type="NCBI Taxonomy" id="2078"/>
    <lineage>
        <taxon>Bacteria</taxon>
        <taxon>Bacillati</taxon>
        <taxon>Bacillota</taxon>
        <taxon>Bacilli</taxon>
        <taxon>Bacillales</taxon>
        <taxon>Sporolactobacillaceae</taxon>
        <taxon>Sporolactobacillus</taxon>
    </lineage>
</organism>
<evidence type="ECO:0000313" key="1">
    <source>
        <dbReference type="EMBL" id="GAY76593.1"/>
    </source>
</evidence>
<dbReference type="EMBL" id="BEXB01000015">
    <property type="protein sequence ID" value="GAY76593.1"/>
    <property type="molecule type" value="Genomic_DNA"/>
</dbReference>
<comment type="caution">
    <text evidence="1">The sequence shown here is derived from an EMBL/GenBank/DDBJ whole genome shotgun (WGS) entry which is preliminary data.</text>
</comment>
<dbReference type="Proteomes" id="UP000319716">
    <property type="component" value="Unassembled WGS sequence"/>
</dbReference>
<gene>
    <name evidence="1" type="ORF">NBRC111894_2147</name>
</gene>
<accession>A0A4Y1ZCB8</accession>
<dbReference type="RefSeq" id="WP_262392721.1">
    <property type="nucleotide sequence ID" value="NZ_BEXB01000015.1"/>
</dbReference>
<evidence type="ECO:0000313" key="2">
    <source>
        <dbReference type="Proteomes" id="UP000319716"/>
    </source>
</evidence>
<proteinExistence type="predicted"/>
<protein>
    <submittedName>
        <fullName evidence="1">Uncharacterized protein</fullName>
    </submittedName>
</protein>
<dbReference type="AlphaFoldDB" id="A0A4Y1ZCB8"/>